<name>A0ABX2V7S6_9BACL</name>
<dbReference type="Gene3D" id="3.30.9.10">
    <property type="entry name" value="D-Amino Acid Oxidase, subunit A, domain 2"/>
    <property type="match status" value="1"/>
</dbReference>
<dbReference type="EMBL" id="LVVL01000012">
    <property type="protein sequence ID" value="OAN12946.1"/>
    <property type="molecule type" value="Genomic_DNA"/>
</dbReference>
<dbReference type="Proteomes" id="UP000078447">
    <property type="component" value="Unassembled WGS sequence"/>
</dbReference>
<keyword evidence="3" id="KW-1185">Reference proteome</keyword>
<protein>
    <submittedName>
        <fullName evidence="2">NAD(FAD)-utilizing dehydrogenase</fullName>
    </submittedName>
</protein>
<dbReference type="InterPro" id="IPR036188">
    <property type="entry name" value="FAD/NAD-bd_sf"/>
</dbReference>
<dbReference type="SUPFAM" id="SSF51905">
    <property type="entry name" value="FAD/NAD(P)-binding domain"/>
    <property type="match status" value="1"/>
</dbReference>
<evidence type="ECO:0000313" key="2">
    <source>
        <dbReference type="EMBL" id="OAN12946.1"/>
    </source>
</evidence>
<reference evidence="2 3" key="1">
    <citation type="submission" date="2016-03" db="EMBL/GenBank/DDBJ databases">
        <authorList>
            <person name="Cho S.-Y."/>
            <person name="Lim S."/>
            <person name="Kim H."/>
            <person name="Soh E.H."/>
            <person name="Moon J.S."/>
        </authorList>
    </citation>
    <scope>NUCLEOTIDE SEQUENCE [LARGE SCALE GENOMIC DNA]</scope>
    <source>
        <strain evidence="2 3">KCTC 3810</strain>
    </source>
</reference>
<accession>A0ABX2V7S6</accession>
<dbReference type="Pfam" id="PF01266">
    <property type="entry name" value="DAO"/>
    <property type="match status" value="1"/>
</dbReference>
<dbReference type="Gene3D" id="3.50.50.60">
    <property type="entry name" value="FAD/NAD(P)-binding domain"/>
    <property type="match status" value="2"/>
</dbReference>
<organism evidence="2 3">
    <name type="scientific">Exiguobacterium undae</name>
    <dbReference type="NCBI Taxonomy" id="169177"/>
    <lineage>
        <taxon>Bacteria</taxon>
        <taxon>Bacillati</taxon>
        <taxon>Bacillota</taxon>
        <taxon>Bacilli</taxon>
        <taxon>Bacillales</taxon>
        <taxon>Bacillales Family XII. Incertae Sedis</taxon>
        <taxon>Exiguobacterium</taxon>
    </lineage>
</organism>
<dbReference type="PANTHER" id="PTHR43106:SF1">
    <property type="entry name" value="DEHYDROGENASE-RELATED"/>
    <property type="match status" value="1"/>
</dbReference>
<evidence type="ECO:0000313" key="3">
    <source>
        <dbReference type="Proteomes" id="UP000078447"/>
    </source>
</evidence>
<dbReference type="PANTHER" id="PTHR43106">
    <property type="entry name" value="DEHYDROGENASE-RELATED"/>
    <property type="match status" value="1"/>
</dbReference>
<evidence type="ECO:0000259" key="1">
    <source>
        <dbReference type="Pfam" id="PF01266"/>
    </source>
</evidence>
<gene>
    <name evidence="2" type="ORF">A3783_10650</name>
</gene>
<feature type="domain" description="FAD dependent oxidoreductase" evidence="1">
    <location>
        <begin position="3"/>
        <end position="190"/>
    </location>
</feature>
<comment type="caution">
    <text evidence="2">The sequence shown here is derived from an EMBL/GenBank/DDBJ whole genome shotgun (WGS) entry which is preliminary data.</text>
</comment>
<proteinExistence type="predicted"/>
<sequence length="442" mass="48340">MYDVTIIGAGIAGIFLAHELMEQGQTVLLIDAGKPLAQRTKQEAYLGFGGLGKSEGKYNYSAGFGGELAEKLGAETTLRLMHQVDALLCRYGADEVESYSTSNPVLADRAKVAGLETIETTVRHLGTALSERILRRLEAALHEHVTFRFETAVATIKRQTDGFLLTTEHETFSSQRVVFATGRSGTAWMQEQLQALGLAQSKTRLDLGIRIEMEETAFRTLLQDTFETKLAYASAAGTAVTYCMNPKGRIIRKHQEGLVMPDGQNFREQDSGTTNLNFTLFLPRYFATLEEANHYAASVIGQINQRTDRIVVQRLGDLRAGRSTQSGALTENKVRPTLAATAGNLIEEVPGTDITVLLEFLERLEQLLDTPLSNDTLLYGMDGKFYAPMLSTSVTFETDIPGLYAIGDCSGVTHSLSQAAASGLHLGQLLTQKTAVLRDKFS</sequence>
<dbReference type="RefSeq" id="WP_028105399.1">
    <property type="nucleotide sequence ID" value="NZ_LVVL01000012.1"/>
</dbReference>
<dbReference type="InterPro" id="IPR006076">
    <property type="entry name" value="FAD-dep_OxRdtase"/>
</dbReference>